<dbReference type="OrthoDB" id="742641at2759"/>
<dbReference type="Proteomes" id="UP001085076">
    <property type="component" value="Miscellaneous, Linkage group lg06"/>
</dbReference>
<accession>A0A9D5H9Y9</accession>
<sequence>MPPRIPNPLHILFVPEASNPIPSLLPLLTSPYATLADLHRSHALLITSGTLPFLSLSRPLLRLSIRLSLPYAVLLHSSLPRADAFASNILIKSLVRLSSPFSVLSFFCRQSHPARIRPSPCTFPRIITAAKLSAALHLGESLHCLALKLGFLSYIPISNSFIHLYASSDALDPARQLFDEMPDKDPISYNSLIDGYVKNRNLDEAESLFWAMPDRSVVSWSCLFNGFVRNRMFRRGVDFYSKMRKHGVEPDDTTVVTLLMLLTHYKYALLGKSVHGHLLRRWSHLPTHVSSTLIDLYCNCGLLDAAEVLFERMEKKDLICWNTFIAGLGSHGRGQVALDVFEQMLLDGMQPDDVTFISVLVACAHSGLVEDGVRYFEMMSSRFGIKPSFAHHWCLVDLYVRIGNPLDAMRVIQGMPLDSLSAVWGAVISVARIHGDISAGEYLGKKLIELEPNNYRRYVPLANLYVASSQWEKYRELIELMKVKHLKKLPECTLTDLNTVVHKFSVGDESQPEIEKIYEVLEEIAKQLKLQPHVESENLECVYE</sequence>
<organism evidence="3 4">
    <name type="scientific">Dioscorea zingiberensis</name>
    <dbReference type="NCBI Taxonomy" id="325984"/>
    <lineage>
        <taxon>Eukaryota</taxon>
        <taxon>Viridiplantae</taxon>
        <taxon>Streptophyta</taxon>
        <taxon>Embryophyta</taxon>
        <taxon>Tracheophyta</taxon>
        <taxon>Spermatophyta</taxon>
        <taxon>Magnoliopsida</taxon>
        <taxon>Liliopsida</taxon>
        <taxon>Dioscoreales</taxon>
        <taxon>Dioscoreaceae</taxon>
        <taxon>Dioscorea</taxon>
    </lineage>
</organism>
<comment type="caution">
    <text evidence="3">The sequence shown here is derived from an EMBL/GenBank/DDBJ whole genome shotgun (WGS) entry which is preliminary data.</text>
</comment>
<dbReference type="AlphaFoldDB" id="A0A9D5H9Y9"/>
<dbReference type="InterPro" id="IPR046960">
    <property type="entry name" value="PPR_At4g14850-like_plant"/>
</dbReference>
<keyword evidence="1" id="KW-0677">Repeat</keyword>
<evidence type="ECO:0000313" key="4">
    <source>
        <dbReference type="Proteomes" id="UP001085076"/>
    </source>
</evidence>
<evidence type="ECO:0000313" key="3">
    <source>
        <dbReference type="EMBL" id="KAJ0968854.1"/>
    </source>
</evidence>
<reference evidence="3" key="1">
    <citation type="submission" date="2021-03" db="EMBL/GenBank/DDBJ databases">
        <authorList>
            <person name="Li Z."/>
            <person name="Yang C."/>
        </authorList>
    </citation>
    <scope>NUCLEOTIDE SEQUENCE</scope>
    <source>
        <strain evidence="3">Dzin_1.0</strain>
        <tissue evidence="3">Leaf</tissue>
    </source>
</reference>
<feature type="repeat" description="PPR" evidence="2">
    <location>
        <begin position="185"/>
        <end position="219"/>
    </location>
</feature>
<gene>
    <name evidence="3" type="ORF">J5N97_021731</name>
</gene>
<dbReference type="InterPro" id="IPR011990">
    <property type="entry name" value="TPR-like_helical_dom_sf"/>
</dbReference>
<name>A0A9D5H9Y9_9LILI</name>
<dbReference type="Pfam" id="PF13041">
    <property type="entry name" value="PPR_2"/>
    <property type="match status" value="2"/>
</dbReference>
<feature type="repeat" description="PPR" evidence="2">
    <location>
        <begin position="317"/>
        <end position="351"/>
    </location>
</feature>
<dbReference type="GO" id="GO:0003723">
    <property type="term" value="F:RNA binding"/>
    <property type="evidence" value="ECO:0007669"/>
    <property type="project" value="InterPro"/>
</dbReference>
<dbReference type="InterPro" id="IPR046848">
    <property type="entry name" value="E_motif"/>
</dbReference>
<proteinExistence type="predicted"/>
<dbReference type="PANTHER" id="PTHR47926:SF365">
    <property type="entry name" value="DYW DOMAIN-CONTAINING PROTEIN"/>
    <property type="match status" value="1"/>
</dbReference>
<dbReference type="Gene3D" id="1.25.40.10">
    <property type="entry name" value="Tetratricopeptide repeat domain"/>
    <property type="match status" value="2"/>
</dbReference>
<evidence type="ECO:0000256" key="2">
    <source>
        <dbReference type="PROSITE-ProRule" id="PRU00708"/>
    </source>
</evidence>
<dbReference type="NCBIfam" id="TIGR00756">
    <property type="entry name" value="PPR"/>
    <property type="match status" value="5"/>
</dbReference>
<evidence type="ECO:0000256" key="1">
    <source>
        <dbReference type="ARBA" id="ARBA00022737"/>
    </source>
</evidence>
<protein>
    <recommendedName>
        <fullName evidence="5">Pentatricopeptide repeat-containing protein</fullName>
    </recommendedName>
</protein>
<dbReference type="EMBL" id="JAGGNH010000006">
    <property type="protein sequence ID" value="KAJ0968854.1"/>
    <property type="molecule type" value="Genomic_DNA"/>
</dbReference>
<reference evidence="3" key="2">
    <citation type="journal article" date="2022" name="Hortic Res">
        <title>The genome of Dioscorea zingiberensis sheds light on the biosynthesis, origin and evolution of the medicinally important diosgenin saponins.</title>
        <authorList>
            <person name="Li Y."/>
            <person name="Tan C."/>
            <person name="Li Z."/>
            <person name="Guo J."/>
            <person name="Li S."/>
            <person name="Chen X."/>
            <person name="Wang C."/>
            <person name="Dai X."/>
            <person name="Yang H."/>
            <person name="Song W."/>
            <person name="Hou L."/>
            <person name="Xu J."/>
            <person name="Tong Z."/>
            <person name="Xu A."/>
            <person name="Yuan X."/>
            <person name="Wang W."/>
            <person name="Yang Q."/>
            <person name="Chen L."/>
            <person name="Sun Z."/>
            <person name="Wang K."/>
            <person name="Pan B."/>
            <person name="Chen J."/>
            <person name="Bao Y."/>
            <person name="Liu F."/>
            <person name="Qi X."/>
            <person name="Gang D.R."/>
            <person name="Wen J."/>
            <person name="Li J."/>
        </authorList>
    </citation>
    <scope>NUCLEOTIDE SEQUENCE</scope>
    <source>
        <strain evidence="3">Dzin_1.0</strain>
    </source>
</reference>
<dbReference type="InterPro" id="IPR002885">
    <property type="entry name" value="PPR_rpt"/>
</dbReference>
<keyword evidence="4" id="KW-1185">Reference proteome</keyword>
<dbReference type="Pfam" id="PF12854">
    <property type="entry name" value="PPR_1"/>
    <property type="match status" value="1"/>
</dbReference>
<dbReference type="Pfam" id="PF01535">
    <property type="entry name" value="PPR"/>
    <property type="match status" value="2"/>
</dbReference>
<dbReference type="FunFam" id="1.25.40.10:FF:000090">
    <property type="entry name" value="Pentatricopeptide repeat-containing protein, chloroplastic"/>
    <property type="match status" value="1"/>
</dbReference>
<evidence type="ECO:0008006" key="5">
    <source>
        <dbReference type="Google" id="ProtNLM"/>
    </source>
</evidence>
<dbReference type="PANTHER" id="PTHR47926">
    <property type="entry name" value="PENTATRICOPEPTIDE REPEAT-CONTAINING PROTEIN"/>
    <property type="match status" value="1"/>
</dbReference>
<dbReference type="PROSITE" id="PS51375">
    <property type="entry name" value="PPR"/>
    <property type="match status" value="2"/>
</dbReference>
<dbReference type="GO" id="GO:0009451">
    <property type="term" value="P:RNA modification"/>
    <property type="evidence" value="ECO:0007669"/>
    <property type="project" value="InterPro"/>
</dbReference>
<dbReference type="Pfam" id="PF20431">
    <property type="entry name" value="E_motif"/>
    <property type="match status" value="1"/>
</dbReference>